<dbReference type="PROSITE" id="PS01124">
    <property type="entry name" value="HTH_ARAC_FAMILY_2"/>
    <property type="match status" value="1"/>
</dbReference>
<dbReference type="SUPFAM" id="SSF51215">
    <property type="entry name" value="Regulatory protein AraC"/>
    <property type="match status" value="1"/>
</dbReference>
<dbReference type="SMART" id="SM00342">
    <property type="entry name" value="HTH_ARAC"/>
    <property type="match status" value="1"/>
</dbReference>
<evidence type="ECO:0000313" key="6">
    <source>
        <dbReference type="Proteomes" id="UP001524473"/>
    </source>
</evidence>
<gene>
    <name evidence="5" type="ORF">NE695_11915</name>
</gene>
<reference evidence="5 6" key="1">
    <citation type="submission" date="2022-06" db="EMBL/GenBank/DDBJ databases">
        <title>Isolation of gut microbiota from human fecal samples.</title>
        <authorList>
            <person name="Pamer E.G."/>
            <person name="Barat B."/>
            <person name="Waligurski E."/>
            <person name="Medina S."/>
            <person name="Paddock L."/>
            <person name="Mostad J."/>
        </authorList>
    </citation>
    <scope>NUCLEOTIDE SEQUENCE [LARGE SCALE GENOMIC DNA]</scope>
    <source>
        <strain evidence="5 6">DFI.9.73</strain>
    </source>
</reference>
<dbReference type="Gene3D" id="1.10.10.60">
    <property type="entry name" value="Homeodomain-like"/>
    <property type="match status" value="2"/>
</dbReference>
<proteinExistence type="predicted"/>
<keyword evidence="1" id="KW-0805">Transcription regulation</keyword>
<evidence type="ECO:0000256" key="2">
    <source>
        <dbReference type="ARBA" id="ARBA00023125"/>
    </source>
</evidence>
<evidence type="ECO:0000256" key="3">
    <source>
        <dbReference type="ARBA" id="ARBA00023163"/>
    </source>
</evidence>
<name>A0ABT1S114_9FIRM</name>
<sequence>MHTVMESMIQTHHDKDFVVRRPGNRKGNPWVILCFSNDCMIQTEGGMQTAHAGDCFFNSPDFIEYHYTPEDFEEGFINDWMHVQSDTLEALLRHLGLPVNTLIQTRHPEIMRSAMQKIQNEKRNQFPYSGEYIHNLVENIVIKIARTAMEANFGGSRKYEEELLCLRQELQSHLDRPWTIRDMSDMVGLSSSRLSVLYKKRFNLSPNEDLIQMRIDKSKLLLLSTNLKLQHISQLCGFKNEYYFSRIFKERENVTPGAYRKWE</sequence>
<comment type="caution">
    <text evidence="5">The sequence shown here is derived from an EMBL/GenBank/DDBJ whole genome shotgun (WGS) entry which is preliminary data.</text>
</comment>
<organism evidence="5 6">
    <name type="scientific">Neglectibacter timonensis</name>
    <dbReference type="NCBI Taxonomy" id="1776382"/>
    <lineage>
        <taxon>Bacteria</taxon>
        <taxon>Bacillati</taxon>
        <taxon>Bacillota</taxon>
        <taxon>Clostridia</taxon>
        <taxon>Eubacteriales</taxon>
        <taxon>Oscillospiraceae</taxon>
        <taxon>Neglectibacter</taxon>
    </lineage>
</organism>
<dbReference type="Proteomes" id="UP001524473">
    <property type="component" value="Unassembled WGS sequence"/>
</dbReference>
<dbReference type="SUPFAM" id="SSF46689">
    <property type="entry name" value="Homeodomain-like"/>
    <property type="match status" value="1"/>
</dbReference>
<keyword evidence="2" id="KW-0238">DNA-binding</keyword>
<dbReference type="GeneID" id="90531251"/>
<dbReference type="RefSeq" id="WP_066860745.1">
    <property type="nucleotide sequence ID" value="NZ_CABKVV010000010.1"/>
</dbReference>
<dbReference type="EMBL" id="JANFZH010000027">
    <property type="protein sequence ID" value="MCQ4840614.1"/>
    <property type="molecule type" value="Genomic_DNA"/>
</dbReference>
<feature type="domain" description="HTH araC/xylS-type" evidence="4">
    <location>
        <begin position="164"/>
        <end position="262"/>
    </location>
</feature>
<dbReference type="InterPro" id="IPR009057">
    <property type="entry name" value="Homeodomain-like_sf"/>
</dbReference>
<evidence type="ECO:0000313" key="5">
    <source>
        <dbReference type="EMBL" id="MCQ4840614.1"/>
    </source>
</evidence>
<dbReference type="InterPro" id="IPR037923">
    <property type="entry name" value="HTH-like"/>
</dbReference>
<dbReference type="InterPro" id="IPR018060">
    <property type="entry name" value="HTH_AraC"/>
</dbReference>
<evidence type="ECO:0000256" key="1">
    <source>
        <dbReference type="ARBA" id="ARBA00023015"/>
    </source>
</evidence>
<keyword evidence="6" id="KW-1185">Reference proteome</keyword>
<dbReference type="PANTHER" id="PTHR43280:SF2">
    <property type="entry name" value="HTH-TYPE TRANSCRIPTIONAL REGULATOR EXSA"/>
    <property type="match status" value="1"/>
</dbReference>
<keyword evidence="3" id="KW-0804">Transcription</keyword>
<evidence type="ECO:0000259" key="4">
    <source>
        <dbReference type="PROSITE" id="PS01124"/>
    </source>
</evidence>
<protein>
    <submittedName>
        <fullName evidence="5">AraC family transcriptional regulator</fullName>
    </submittedName>
</protein>
<dbReference type="Pfam" id="PF12833">
    <property type="entry name" value="HTH_18"/>
    <property type="match status" value="1"/>
</dbReference>
<dbReference type="PANTHER" id="PTHR43280">
    <property type="entry name" value="ARAC-FAMILY TRANSCRIPTIONAL REGULATOR"/>
    <property type="match status" value="1"/>
</dbReference>
<accession>A0ABT1S114</accession>